<keyword evidence="16" id="KW-1185">Reference proteome</keyword>
<comment type="catalytic activity">
    <reaction evidence="11 12">
        <text>ATP + H2O = ADP + phosphate + H(+)</text>
        <dbReference type="Rhea" id="RHEA:13065"/>
        <dbReference type="ChEBI" id="CHEBI:15377"/>
        <dbReference type="ChEBI" id="CHEBI:15378"/>
        <dbReference type="ChEBI" id="CHEBI:30616"/>
        <dbReference type="ChEBI" id="CHEBI:43474"/>
        <dbReference type="ChEBI" id="CHEBI:456216"/>
        <dbReference type="EC" id="5.6.2.4"/>
    </reaction>
</comment>
<comment type="catalytic activity">
    <reaction evidence="12">
        <text>Couples ATP hydrolysis with the unwinding of duplex DNA by translocating in the 3'-5' direction.</text>
        <dbReference type="EC" id="5.6.2.4"/>
    </reaction>
</comment>
<keyword evidence="7 12" id="KW-0862">Zinc</keyword>
<dbReference type="InterPro" id="IPR005259">
    <property type="entry name" value="PriA"/>
</dbReference>
<dbReference type="HOGENOM" id="CLU_013353_3_1_10"/>
<dbReference type="SMART" id="SM00490">
    <property type="entry name" value="HELICc"/>
    <property type="match status" value="1"/>
</dbReference>
<dbReference type="InterPro" id="IPR001650">
    <property type="entry name" value="Helicase_C-like"/>
</dbReference>
<keyword evidence="5 12" id="KW-0378">Hydrolase</keyword>
<dbReference type="HAMAP" id="MF_00983">
    <property type="entry name" value="PriA"/>
    <property type="match status" value="1"/>
</dbReference>
<dbReference type="InterPro" id="IPR040498">
    <property type="entry name" value="PriA_CRR"/>
</dbReference>
<evidence type="ECO:0000256" key="2">
    <source>
        <dbReference type="ARBA" id="ARBA00022705"/>
    </source>
</evidence>
<dbReference type="STRING" id="1562970.ING2E5B_0054"/>
<feature type="binding site" evidence="12">
    <location>
        <position position="464"/>
    </location>
    <ligand>
        <name>Zn(2+)</name>
        <dbReference type="ChEBI" id="CHEBI:29105"/>
        <label>2</label>
    </ligand>
</feature>
<dbReference type="SMART" id="SM00487">
    <property type="entry name" value="DEXDc"/>
    <property type="match status" value="1"/>
</dbReference>
<dbReference type="Pfam" id="PF17764">
    <property type="entry name" value="PriA_3primeBD"/>
    <property type="match status" value="1"/>
</dbReference>
<dbReference type="FunFam" id="3.40.50.300:FF:000489">
    <property type="entry name" value="Primosome assembly protein PriA"/>
    <property type="match status" value="1"/>
</dbReference>
<dbReference type="GO" id="GO:0006270">
    <property type="term" value="P:DNA replication initiation"/>
    <property type="evidence" value="ECO:0007669"/>
    <property type="project" value="TreeGrafter"/>
</dbReference>
<dbReference type="GO" id="GO:0016887">
    <property type="term" value="F:ATP hydrolysis activity"/>
    <property type="evidence" value="ECO:0007669"/>
    <property type="project" value="RHEA"/>
</dbReference>
<keyword evidence="1 12" id="KW-0639">Primosome</keyword>
<dbReference type="Pfam" id="PF18319">
    <property type="entry name" value="Zn_ribbon_PriA"/>
    <property type="match status" value="1"/>
</dbReference>
<dbReference type="PROSITE" id="PS51192">
    <property type="entry name" value="HELICASE_ATP_BIND_1"/>
    <property type="match status" value="1"/>
</dbReference>
<dbReference type="PROSITE" id="PS51194">
    <property type="entry name" value="HELICASE_CTER"/>
    <property type="match status" value="1"/>
</dbReference>
<dbReference type="GO" id="GO:0008270">
    <property type="term" value="F:zinc ion binding"/>
    <property type="evidence" value="ECO:0007669"/>
    <property type="project" value="UniProtKB-UniRule"/>
</dbReference>
<feature type="binding site" evidence="12">
    <location>
        <position position="455"/>
    </location>
    <ligand>
        <name>Zn(2+)</name>
        <dbReference type="ChEBI" id="CHEBI:29105"/>
        <label>1</label>
    </ligand>
</feature>
<evidence type="ECO:0000256" key="7">
    <source>
        <dbReference type="ARBA" id="ARBA00022833"/>
    </source>
</evidence>
<accession>A0A098BYW8</accession>
<dbReference type="InterPro" id="IPR042115">
    <property type="entry name" value="PriA_3primeBD_sf"/>
</dbReference>
<dbReference type="FunFam" id="3.40.1440.60:FF:000001">
    <property type="entry name" value="Primosomal protein N"/>
    <property type="match status" value="1"/>
</dbReference>
<dbReference type="Pfam" id="PF00270">
    <property type="entry name" value="DEAD"/>
    <property type="match status" value="1"/>
</dbReference>
<keyword evidence="10 12" id="KW-0413">Isomerase</keyword>
<evidence type="ECO:0000259" key="13">
    <source>
        <dbReference type="PROSITE" id="PS51192"/>
    </source>
</evidence>
<feature type="binding site" evidence="12">
    <location>
        <position position="495"/>
    </location>
    <ligand>
        <name>Zn(2+)</name>
        <dbReference type="ChEBI" id="CHEBI:29105"/>
        <label>1</label>
    </ligand>
</feature>
<dbReference type="Pfam" id="PF00271">
    <property type="entry name" value="Helicase_C"/>
    <property type="match status" value="1"/>
</dbReference>
<dbReference type="Proteomes" id="UP000032417">
    <property type="component" value="Chromosome 1"/>
</dbReference>
<dbReference type="OrthoDB" id="9759544at2"/>
<keyword evidence="2 12" id="KW-0235">DNA replication</keyword>
<dbReference type="InterPro" id="IPR027417">
    <property type="entry name" value="P-loop_NTPase"/>
</dbReference>
<evidence type="ECO:0000256" key="3">
    <source>
        <dbReference type="ARBA" id="ARBA00022723"/>
    </source>
</evidence>
<comment type="function">
    <text evidence="12">Initiates the restart of stalled replication forks, which reloads the replicative helicase on sites other than the origin of replication. Recognizes and binds to abandoned replication forks and remodels them to uncover a helicase loading site. Promotes assembly of the primosome at these replication forks.</text>
</comment>
<evidence type="ECO:0000256" key="8">
    <source>
        <dbReference type="ARBA" id="ARBA00022840"/>
    </source>
</evidence>
<dbReference type="GO" id="GO:0005524">
    <property type="term" value="F:ATP binding"/>
    <property type="evidence" value="ECO:0007669"/>
    <property type="project" value="UniProtKB-UniRule"/>
</dbReference>
<evidence type="ECO:0000256" key="12">
    <source>
        <dbReference type="HAMAP-Rule" id="MF_00983"/>
    </source>
</evidence>
<feature type="domain" description="Helicase ATP-binding" evidence="13">
    <location>
        <begin position="224"/>
        <end position="392"/>
    </location>
</feature>
<gene>
    <name evidence="12 15" type="primary">priA</name>
    <name evidence="15" type="ORF">ING2E5B_0054</name>
</gene>
<feature type="binding site" evidence="12">
    <location>
        <position position="485"/>
    </location>
    <ligand>
        <name>Zn(2+)</name>
        <dbReference type="ChEBI" id="CHEBI:29105"/>
        <label>2</label>
    </ligand>
</feature>
<keyword evidence="8 12" id="KW-0067">ATP-binding</keyword>
<sequence>MFADVILPLPLSDLYTYAVPAEMRNKIARGSRVIVPFGNKRYYTAIIYKIEDTISKELKDIDIKEIHSLLNSQPLVNEQQLNLWEWISFYYLSPLGDVFNAAVPSSMKSENLKSRFTPRTETVIKINPDMNPNIIREIIGKAQKQQSLYSQIENILIERKSEYISRKEVSELECHSTSALKSLIVKGVLQSVTIETSRLNTDLKPTRNLFPLNEVQQRAYKEIKNCLEFKQTCLLHGVTSSGKTEIYMHLIQDALSMGKQTLYLVPEIALTTQLTQRLQAVFGSKIGIYHSRINDNERAEIWSKMMSEDPFEIILGVRSSIFLPFNKLGLVIIDEEHEISFKQQDPSPRYHARDTAIMLAHLCNAKTILGSATPSLESFYNTKTGKYGLVTLQERYRNIMMPEIQIVNTFELRKRKKMKSVLAPLLIDQMNQSLENGEQVILFRNRRGFASLVECEQCAWTPKCKRCDVSLTYHKKRDRLICHYCNATYTLPAKCPSCNSENLKKLGQGTEQLEEEVESLFPDYFVGRMDLDTTRGKDAYEKIIDDFQSKRVQILIGTQMLSKGLDFENVGVVGVISADSLLNFPDFRSHERGFQLMMQAAGRAGRKNKQGKVIIQSADPLQPVYDYILNYDYEGFFNSQMAERKMFNYPPFSRLISIIIKDKIEHKVEAAAGYLAELLRITFGEMIQGPGKPIVSYIQSYHFREILIKLDNNFSLKKTREAIKSAESKFHSKREFKYITIQYDVDRV</sequence>
<evidence type="ECO:0000256" key="1">
    <source>
        <dbReference type="ARBA" id="ARBA00022515"/>
    </source>
</evidence>
<evidence type="ECO:0000256" key="6">
    <source>
        <dbReference type="ARBA" id="ARBA00022806"/>
    </source>
</evidence>
<evidence type="ECO:0000259" key="14">
    <source>
        <dbReference type="PROSITE" id="PS51194"/>
    </source>
</evidence>
<dbReference type="EMBL" id="LN515532">
    <property type="protein sequence ID" value="CEA14690.1"/>
    <property type="molecule type" value="Genomic_DNA"/>
</dbReference>
<evidence type="ECO:0000256" key="4">
    <source>
        <dbReference type="ARBA" id="ARBA00022741"/>
    </source>
</evidence>
<dbReference type="AlphaFoldDB" id="A0A098BYW8"/>
<keyword evidence="4 12" id="KW-0547">Nucleotide-binding</keyword>
<dbReference type="NCBIfam" id="TIGR00595">
    <property type="entry name" value="priA"/>
    <property type="match status" value="1"/>
</dbReference>
<protein>
    <recommendedName>
        <fullName evidence="12">Replication restart protein PriA</fullName>
    </recommendedName>
    <alternativeName>
        <fullName evidence="12">ATP-dependent DNA helicase PriA</fullName>
        <ecNumber evidence="12">5.6.2.4</ecNumber>
    </alternativeName>
    <alternativeName>
        <fullName evidence="12">DNA 3'-5' helicase PriA</fullName>
    </alternativeName>
</protein>
<keyword evidence="6 12" id="KW-0347">Helicase</keyword>
<feature type="binding site" evidence="12">
    <location>
        <position position="467"/>
    </location>
    <ligand>
        <name>Zn(2+)</name>
        <dbReference type="ChEBI" id="CHEBI:29105"/>
        <label>2</label>
    </ligand>
</feature>
<dbReference type="GO" id="GO:0006302">
    <property type="term" value="P:double-strand break repair"/>
    <property type="evidence" value="ECO:0007669"/>
    <property type="project" value="InterPro"/>
</dbReference>
<evidence type="ECO:0000313" key="15">
    <source>
        <dbReference type="EMBL" id="CEA14690.1"/>
    </source>
</evidence>
<dbReference type="PANTHER" id="PTHR30580">
    <property type="entry name" value="PRIMOSOMAL PROTEIN N"/>
    <property type="match status" value="1"/>
</dbReference>
<feature type="binding site" evidence="12">
    <location>
        <position position="498"/>
    </location>
    <ligand>
        <name>Zn(2+)</name>
        <dbReference type="ChEBI" id="CHEBI:29105"/>
        <label>1</label>
    </ligand>
</feature>
<dbReference type="PATRIC" id="fig|1562970.3.peg.52"/>
<dbReference type="GO" id="GO:0006310">
    <property type="term" value="P:DNA recombination"/>
    <property type="evidence" value="ECO:0007669"/>
    <property type="project" value="InterPro"/>
</dbReference>
<dbReference type="PANTHER" id="PTHR30580:SF0">
    <property type="entry name" value="PRIMOSOMAL PROTEIN N"/>
    <property type="match status" value="1"/>
</dbReference>
<keyword evidence="9 12" id="KW-0238">DNA-binding</keyword>
<dbReference type="InterPro" id="IPR041236">
    <property type="entry name" value="PriA_C"/>
</dbReference>
<comment type="cofactor">
    <cofactor evidence="12">
        <name>Zn(2+)</name>
        <dbReference type="ChEBI" id="CHEBI:29105"/>
    </cofactor>
    <text evidence="12">Binds 2 zinc ions per subunit.</text>
</comment>
<evidence type="ECO:0000313" key="16">
    <source>
        <dbReference type="Proteomes" id="UP000032417"/>
    </source>
</evidence>
<dbReference type="GO" id="GO:1990077">
    <property type="term" value="C:primosome complex"/>
    <property type="evidence" value="ECO:0007669"/>
    <property type="project" value="UniProtKB-UniRule"/>
</dbReference>
<name>A0A098BYW8_9BACT</name>
<dbReference type="InterPro" id="IPR014001">
    <property type="entry name" value="Helicase_ATP-bd"/>
</dbReference>
<dbReference type="CDD" id="cd17929">
    <property type="entry name" value="DEXHc_priA"/>
    <property type="match status" value="1"/>
</dbReference>
<dbReference type="GO" id="GO:0043138">
    <property type="term" value="F:3'-5' DNA helicase activity"/>
    <property type="evidence" value="ECO:0007669"/>
    <property type="project" value="UniProtKB-EC"/>
</dbReference>
<dbReference type="Gene3D" id="3.40.1440.60">
    <property type="entry name" value="PriA, 3(prime) DNA-binding domain"/>
    <property type="match status" value="1"/>
</dbReference>
<dbReference type="InterPro" id="IPR041222">
    <property type="entry name" value="PriA_3primeBD"/>
</dbReference>
<keyword evidence="3 12" id="KW-0479">Metal-binding</keyword>
<evidence type="ECO:0000256" key="9">
    <source>
        <dbReference type="ARBA" id="ARBA00023125"/>
    </source>
</evidence>
<dbReference type="InterPro" id="IPR011545">
    <property type="entry name" value="DEAD/DEAH_box_helicase_dom"/>
</dbReference>
<feature type="binding site" evidence="12">
    <location>
        <position position="482"/>
    </location>
    <ligand>
        <name>Zn(2+)</name>
        <dbReference type="ChEBI" id="CHEBI:29105"/>
        <label>2</label>
    </ligand>
</feature>
<dbReference type="Gene3D" id="3.40.50.300">
    <property type="entry name" value="P-loop containing nucleotide triphosphate hydrolases"/>
    <property type="match status" value="2"/>
</dbReference>
<evidence type="ECO:0000256" key="11">
    <source>
        <dbReference type="ARBA" id="ARBA00048988"/>
    </source>
</evidence>
<dbReference type="GO" id="GO:0003677">
    <property type="term" value="F:DNA binding"/>
    <property type="evidence" value="ECO:0007669"/>
    <property type="project" value="UniProtKB-UniRule"/>
</dbReference>
<comment type="similarity">
    <text evidence="12">Belongs to the helicase family. PriA subfamily.</text>
</comment>
<reference evidence="15 16" key="1">
    <citation type="submission" date="2014-08" db="EMBL/GenBank/DDBJ databases">
        <authorList>
            <person name="Wibberg D."/>
        </authorList>
    </citation>
    <scope>NUCLEOTIDE SEQUENCE [LARGE SCALE GENOMIC DNA]</scope>
    <source>
        <strain evidence="16">ING2-E5B</strain>
    </source>
</reference>
<dbReference type="Pfam" id="PF18074">
    <property type="entry name" value="PriA_C"/>
    <property type="match status" value="1"/>
</dbReference>
<organism evidence="15 16">
    <name type="scientific">Fermentimonas caenicola</name>
    <dbReference type="NCBI Taxonomy" id="1562970"/>
    <lineage>
        <taxon>Bacteria</taxon>
        <taxon>Pseudomonadati</taxon>
        <taxon>Bacteroidota</taxon>
        <taxon>Bacteroidia</taxon>
        <taxon>Bacteroidales</taxon>
        <taxon>Dysgonomonadaceae</taxon>
        <taxon>Fermentimonas</taxon>
    </lineage>
</organism>
<dbReference type="CDD" id="cd18804">
    <property type="entry name" value="SF2_C_priA"/>
    <property type="match status" value="1"/>
</dbReference>
<feature type="binding site" evidence="12">
    <location>
        <position position="458"/>
    </location>
    <ligand>
        <name>Zn(2+)</name>
        <dbReference type="ChEBI" id="CHEBI:29105"/>
        <label>1</label>
    </ligand>
</feature>
<dbReference type="EC" id="5.6.2.4" evidence="12"/>
<feature type="domain" description="Helicase C-terminal" evidence="14">
    <location>
        <begin position="468"/>
        <end position="647"/>
    </location>
</feature>
<evidence type="ECO:0000256" key="5">
    <source>
        <dbReference type="ARBA" id="ARBA00022801"/>
    </source>
</evidence>
<evidence type="ECO:0000256" key="10">
    <source>
        <dbReference type="ARBA" id="ARBA00023235"/>
    </source>
</evidence>
<comment type="subunit">
    <text evidence="12">Component of the replication restart primosome.</text>
</comment>
<dbReference type="KEGG" id="pbt:ING2E5B_0054"/>
<dbReference type="SUPFAM" id="SSF52540">
    <property type="entry name" value="P-loop containing nucleoside triphosphate hydrolases"/>
    <property type="match status" value="2"/>
</dbReference>
<proteinExistence type="inferred from homology"/>
<dbReference type="GO" id="GO:0006269">
    <property type="term" value="P:DNA replication, synthesis of primer"/>
    <property type="evidence" value="ECO:0007669"/>
    <property type="project" value="UniProtKB-KW"/>
</dbReference>